<keyword evidence="1" id="KW-0812">Transmembrane</keyword>
<dbReference type="AlphaFoldDB" id="A0A644Z2K0"/>
<reference evidence="2" key="1">
    <citation type="submission" date="2019-08" db="EMBL/GenBank/DDBJ databases">
        <authorList>
            <person name="Kucharzyk K."/>
            <person name="Murdoch R.W."/>
            <person name="Higgins S."/>
            <person name="Loffler F."/>
        </authorList>
    </citation>
    <scope>NUCLEOTIDE SEQUENCE</scope>
</reference>
<protein>
    <submittedName>
        <fullName evidence="2">Uncharacterized protein</fullName>
    </submittedName>
</protein>
<evidence type="ECO:0000256" key="1">
    <source>
        <dbReference type="SAM" id="Phobius"/>
    </source>
</evidence>
<dbReference type="EMBL" id="VSSQ01006996">
    <property type="protein sequence ID" value="MPM34508.1"/>
    <property type="molecule type" value="Genomic_DNA"/>
</dbReference>
<accession>A0A644Z2K0</accession>
<proteinExistence type="predicted"/>
<feature type="transmembrane region" description="Helical" evidence="1">
    <location>
        <begin position="107"/>
        <end position="126"/>
    </location>
</feature>
<keyword evidence="1" id="KW-1133">Transmembrane helix</keyword>
<comment type="caution">
    <text evidence="2">The sequence shown here is derived from an EMBL/GenBank/DDBJ whole genome shotgun (WGS) entry which is preliminary data.</text>
</comment>
<gene>
    <name evidence="2" type="ORF">SDC9_81091</name>
</gene>
<feature type="transmembrane region" description="Helical" evidence="1">
    <location>
        <begin position="45"/>
        <end position="71"/>
    </location>
</feature>
<keyword evidence="1" id="KW-0472">Membrane</keyword>
<feature type="transmembrane region" description="Helical" evidence="1">
    <location>
        <begin position="83"/>
        <end position="101"/>
    </location>
</feature>
<name>A0A644Z2K0_9ZZZZ</name>
<evidence type="ECO:0000313" key="2">
    <source>
        <dbReference type="EMBL" id="MPM34508.1"/>
    </source>
</evidence>
<sequence>MKILGWFVIASHILLSLGALAAGNACMQEPLAPIGAPLTLLDGSPFLSFFLPGLFLFTVVGIGNLVSAFLLAKFSLLGKLCSMGMGFIMMLWIIIQCSIIKEIVALHVITFALGLLQLSYSLILLVRNGDLRYLLSEL</sequence>
<organism evidence="2">
    <name type="scientific">bioreactor metagenome</name>
    <dbReference type="NCBI Taxonomy" id="1076179"/>
    <lineage>
        <taxon>unclassified sequences</taxon>
        <taxon>metagenomes</taxon>
        <taxon>ecological metagenomes</taxon>
    </lineage>
</organism>